<dbReference type="Proteomes" id="UP000177870">
    <property type="component" value="Chromosome"/>
</dbReference>
<accession>A0A1D8TYV8</accession>
<sequence length="90" mass="10073">MGGVGKKPKLTLQVQFGSMSQFAGCFGGWRLQVTKLQVASFVLNKQPWPIGHATRTTHQPWPIGHATRTTHQPTNLPFTEALWRTTFNNV</sequence>
<organism evidence="1 2">
    <name type="scientific">Moorena producens PAL-8-15-08-1</name>
    <dbReference type="NCBI Taxonomy" id="1458985"/>
    <lineage>
        <taxon>Bacteria</taxon>
        <taxon>Bacillati</taxon>
        <taxon>Cyanobacteriota</taxon>
        <taxon>Cyanophyceae</taxon>
        <taxon>Coleofasciculales</taxon>
        <taxon>Coleofasciculaceae</taxon>
        <taxon>Moorena</taxon>
    </lineage>
</organism>
<dbReference type="KEGG" id="mpro:BJP34_28390"/>
<dbReference type="AlphaFoldDB" id="A0A1D8TYV8"/>
<reference evidence="2" key="1">
    <citation type="submission" date="2016-10" db="EMBL/GenBank/DDBJ databases">
        <title>Comparative genomics uncovers the prolific and rare metabolic potential of the cyanobacterial genus Moorea.</title>
        <authorList>
            <person name="Leao T."/>
            <person name="Castelao G."/>
            <person name="Korobeynikov A."/>
            <person name="Monroe E.A."/>
            <person name="Podell S."/>
            <person name="Glukhov E."/>
            <person name="Allen E."/>
            <person name="Gerwick W.H."/>
            <person name="Gerwick L."/>
        </authorList>
    </citation>
    <scope>NUCLEOTIDE SEQUENCE [LARGE SCALE GENOMIC DNA]</scope>
    <source>
        <strain evidence="2">PAL-8-15-08-1</strain>
    </source>
</reference>
<evidence type="ECO:0000313" key="2">
    <source>
        <dbReference type="Proteomes" id="UP000177870"/>
    </source>
</evidence>
<dbReference type="EMBL" id="CP017599">
    <property type="protein sequence ID" value="AOX02837.1"/>
    <property type="molecule type" value="Genomic_DNA"/>
</dbReference>
<name>A0A1D8TYV8_9CYAN</name>
<evidence type="ECO:0000313" key="1">
    <source>
        <dbReference type="EMBL" id="AOX02837.1"/>
    </source>
</evidence>
<proteinExistence type="predicted"/>
<gene>
    <name evidence="1" type="ORF">BJP34_28390</name>
</gene>
<protein>
    <submittedName>
        <fullName evidence="1">Uncharacterized protein</fullName>
    </submittedName>
</protein>